<sequence>MARLTIRERRKKRDCDVLIAVMCLMRTFNTVLQMYMLIMEFIGQRIEHSPHIPLNPNVYQQQIDSLNMLVRSDDTTCHDQLRVNRQTFMRLCHLLMQRGLQDSRDVCVAEKVAIFLWILSHHTKNRRTKFQFIRSGETISRHFNVVLLAVLRLHDVLWFHPEHVLPNDPEDRWKWFENCLGALDGTFIPVLPPAETKARYRSRKGDYATNVLGVCSRNLRFIYALSGWKGSATDSRVLANALVRPHGLKIPQGRFYLVDAGYTNGPGLLAPYRSQRYHINIWRQGHLPQSKEEAFNMNHSAARNIVERCFGVLKMRWGILRSDSYYPIRTQCRIVTACCLLHNFIKREMSIDPIEHEYDMWEQHNMHNVPLEDLEDHITQVDTTTEWTEMRDNLATQMLANLMETQQSEQSNPNVGKVGKEKQPRRLWTSKEEEALLVAMLDCLGDKWKGHNGFKPGFFTVVEKELRKRLPGTTLRAKPNIESKVKGWKEKYGLLEDMIRISGFAWNHARQCVDVDDTTVWKEYERTLFGHDRATGEMAEDALEVPDGTPVQTPGLDDTWNDCYSPRYASGEPLFSDGIFVDVTGNDPIDNVNPSTPRGNVNHSSTPRGNINPSNPRGDGNPSTPIPNIPVPKRPKKKAKLDALNEMMKGFIAQNNAHMEKLTNALGYDKELSDKRKSVFSELMKLDMDEMDRFKVNNIIVAGEERLDAFFGIPDNMKQRWVEGVLDGPDNLDNLRKLTEQFQKQAPSAGAATTKEDDDDDVPELVDGQTFEAAAEDGHTS</sequence>
<evidence type="ECO:0000256" key="4">
    <source>
        <dbReference type="ARBA" id="ARBA00022722"/>
    </source>
</evidence>
<dbReference type="PANTHER" id="PTHR22930">
    <property type="match status" value="1"/>
</dbReference>
<feature type="region of interest" description="Disordered" evidence="8">
    <location>
        <begin position="742"/>
        <end position="764"/>
    </location>
</feature>
<dbReference type="GO" id="GO:0046872">
    <property type="term" value="F:metal ion binding"/>
    <property type="evidence" value="ECO:0007669"/>
    <property type="project" value="UniProtKB-KW"/>
</dbReference>
<dbReference type="Proteomes" id="UP000585474">
    <property type="component" value="Unassembled WGS sequence"/>
</dbReference>
<evidence type="ECO:0000256" key="5">
    <source>
        <dbReference type="ARBA" id="ARBA00022723"/>
    </source>
</evidence>
<evidence type="ECO:0000256" key="2">
    <source>
        <dbReference type="ARBA" id="ARBA00004123"/>
    </source>
</evidence>
<keyword evidence="9" id="KW-0812">Transmembrane</keyword>
<keyword evidence="9" id="KW-0472">Membrane</keyword>
<evidence type="ECO:0000313" key="13">
    <source>
        <dbReference type="EMBL" id="GFS41664.1"/>
    </source>
</evidence>
<evidence type="ECO:0000313" key="14">
    <source>
        <dbReference type="Proteomes" id="UP000585474"/>
    </source>
</evidence>
<evidence type="ECO:0000259" key="10">
    <source>
        <dbReference type="Pfam" id="PF12776"/>
    </source>
</evidence>
<dbReference type="GO" id="GO:0005634">
    <property type="term" value="C:nucleus"/>
    <property type="evidence" value="ECO:0007669"/>
    <property type="project" value="UniProtKB-SubCell"/>
</dbReference>
<keyword evidence="5" id="KW-0479">Metal-binding</keyword>
<evidence type="ECO:0000256" key="8">
    <source>
        <dbReference type="SAM" id="MobiDB-lite"/>
    </source>
</evidence>
<keyword evidence="9" id="KW-1133">Transmembrane helix</keyword>
<reference evidence="14" key="1">
    <citation type="submission" date="2019-07" db="EMBL/GenBank/DDBJ databases">
        <title>De Novo Assembly of kiwifruit Actinidia rufa.</title>
        <authorList>
            <person name="Sugita-Konishi S."/>
            <person name="Sato K."/>
            <person name="Mori E."/>
            <person name="Abe Y."/>
            <person name="Kisaki G."/>
            <person name="Hamano K."/>
            <person name="Suezawa K."/>
            <person name="Otani M."/>
            <person name="Fukuda T."/>
            <person name="Manabe T."/>
            <person name="Gomi K."/>
            <person name="Tabuchi M."/>
            <person name="Akimitsu K."/>
            <person name="Kataoka I."/>
        </authorList>
    </citation>
    <scope>NUCLEOTIDE SEQUENCE [LARGE SCALE GENOMIC DNA]</scope>
    <source>
        <strain evidence="14">cv. Fuchu</strain>
    </source>
</reference>
<gene>
    <name evidence="13" type="ORF">Acr_00g0075630</name>
</gene>
<comment type="similarity">
    <text evidence="3">Belongs to the HARBI1 family.</text>
</comment>
<evidence type="ECO:0000256" key="9">
    <source>
        <dbReference type="SAM" id="Phobius"/>
    </source>
</evidence>
<feature type="domain" description="Myb/SANT-like" evidence="10">
    <location>
        <begin position="428"/>
        <end position="524"/>
    </location>
</feature>
<dbReference type="Pfam" id="PF26138">
    <property type="entry name" value="DUF8040"/>
    <property type="match status" value="1"/>
</dbReference>
<comment type="subcellular location">
    <subcellularLocation>
        <location evidence="2">Nucleus</location>
    </subcellularLocation>
</comment>
<comment type="caution">
    <text evidence="13">The sequence shown here is derived from an EMBL/GenBank/DDBJ whole genome shotgun (WGS) entry which is preliminary data.</text>
</comment>
<keyword evidence="4" id="KW-0540">Nuclease</keyword>
<proteinExistence type="inferred from homology"/>
<feature type="compositionally biased region" description="Polar residues" evidence="8">
    <location>
        <begin position="592"/>
        <end position="615"/>
    </location>
</feature>
<dbReference type="PANTHER" id="PTHR22930:SF281">
    <property type="entry name" value="NUCLEASE"/>
    <property type="match status" value="1"/>
</dbReference>
<dbReference type="InterPro" id="IPR045249">
    <property type="entry name" value="HARBI1-like"/>
</dbReference>
<feature type="transmembrane region" description="Helical" evidence="9">
    <location>
        <begin position="17"/>
        <end position="38"/>
    </location>
</feature>
<protein>
    <submittedName>
        <fullName evidence="13">Nascent polypeptide-associated complex NAC</fullName>
    </submittedName>
</protein>
<evidence type="ECO:0000259" key="12">
    <source>
        <dbReference type="Pfam" id="PF26138"/>
    </source>
</evidence>
<comment type="cofactor">
    <cofactor evidence="1">
        <name>a divalent metal cation</name>
        <dbReference type="ChEBI" id="CHEBI:60240"/>
    </cofactor>
</comment>
<keyword evidence="7" id="KW-0539">Nucleus</keyword>
<dbReference type="OrthoDB" id="1737193at2759"/>
<feature type="domain" description="DDE Tnp4" evidence="11">
    <location>
        <begin position="183"/>
        <end position="343"/>
    </location>
</feature>
<dbReference type="InterPro" id="IPR058353">
    <property type="entry name" value="DUF8040"/>
</dbReference>
<evidence type="ECO:0000256" key="6">
    <source>
        <dbReference type="ARBA" id="ARBA00022801"/>
    </source>
</evidence>
<feature type="domain" description="DUF8040" evidence="12">
    <location>
        <begin position="68"/>
        <end position="151"/>
    </location>
</feature>
<accession>A0A7J0DV57</accession>
<keyword evidence="14" id="KW-1185">Reference proteome</keyword>
<dbReference type="InterPro" id="IPR027806">
    <property type="entry name" value="HARBI1_dom"/>
</dbReference>
<organism evidence="13 14">
    <name type="scientific">Actinidia rufa</name>
    <dbReference type="NCBI Taxonomy" id="165716"/>
    <lineage>
        <taxon>Eukaryota</taxon>
        <taxon>Viridiplantae</taxon>
        <taxon>Streptophyta</taxon>
        <taxon>Embryophyta</taxon>
        <taxon>Tracheophyta</taxon>
        <taxon>Spermatophyta</taxon>
        <taxon>Magnoliopsida</taxon>
        <taxon>eudicotyledons</taxon>
        <taxon>Gunneridae</taxon>
        <taxon>Pentapetalae</taxon>
        <taxon>asterids</taxon>
        <taxon>Ericales</taxon>
        <taxon>Actinidiaceae</taxon>
        <taxon>Actinidia</taxon>
    </lineage>
</organism>
<name>A0A7J0DV57_9ERIC</name>
<evidence type="ECO:0000256" key="1">
    <source>
        <dbReference type="ARBA" id="ARBA00001968"/>
    </source>
</evidence>
<evidence type="ECO:0000259" key="11">
    <source>
        <dbReference type="Pfam" id="PF13359"/>
    </source>
</evidence>
<dbReference type="GO" id="GO:0016787">
    <property type="term" value="F:hydrolase activity"/>
    <property type="evidence" value="ECO:0007669"/>
    <property type="project" value="UniProtKB-KW"/>
</dbReference>
<dbReference type="Pfam" id="PF12776">
    <property type="entry name" value="Myb_DNA-bind_3"/>
    <property type="match status" value="1"/>
</dbReference>
<evidence type="ECO:0000256" key="7">
    <source>
        <dbReference type="ARBA" id="ARBA00023242"/>
    </source>
</evidence>
<dbReference type="GO" id="GO:0004518">
    <property type="term" value="F:nuclease activity"/>
    <property type="evidence" value="ECO:0007669"/>
    <property type="project" value="UniProtKB-KW"/>
</dbReference>
<dbReference type="EMBL" id="BJWL01000384">
    <property type="protein sequence ID" value="GFS41664.1"/>
    <property type="molecule type" value="Genomic_DNA"/>
</dbReference>
<keyword evidence="6" id="KW-0378">Hydrolase</keyword>
<feature type="region of interest" description="Disordered" evidence="8">
    <location>
        <begin position="586"/>
        <end position="635"/>
    </location>
</feature>
<dbReference type="AlphaFoldDB" id="A0A7J0DV57"/>
<dbReference type="Pfam" id="PF13359">
    <property type="entry name" value="DDE_Tnp_4"/>
    <property type="match status" value="1"/>
</dbReference>
<dbReference type="InterPro" id="IPR024752">
    <property type="entry name" value="Myb/SANT-like_dom"/>
</dbReference>
<evidence type="ECO:0000256" key="3">
    <source>
        <dbReference type="ARBA" id="ARBA00006958"/>
    </source>
</evidence>